<proteinExistence type="predicted"/>
<dbReference type="Proteomes" id="UP000727407">
    <property type="component" value="Unassembled WGS sequence"/>
</dbReference>
<keyword evidence="3" id="KW-1185">Reference proteome</keyword>
<dbReference type="EMBL" id="QNUK01000198">
    <property type="protein sequence ID" value="KAF5898469.1"/>
    <property type="molecule type" value="Genomic_DNA"/>
</dbReference>
<name>A0A8J4WZ89_CLAMG</name>
<reference evidence="2" key="1">
    <citation type="submission" date="2020-07" db="EMBL/GenBank/DDBJ databases">
        <title>Clarias magur genome sequencing, assembly and annotation.</title>
        <authorList>
            <person name="Kushwaha B."/>
            <person name="Kumar R."/>
            <person name="Das P."/>
            <person name="Joshi C.G."/>
            <person name="Kumar D."/>
            <person name="Nagpure N.S."/>
            <person name="Pandey M."/>
            <person name="Agarwal S."/>
            <person name="Srivastava S."/>
            <person name="Singh M."/>
            <person name="Sahoo L."/>
            <person name="Jayasankar P."/>
            <person name="Meher P.K."/>
            <person name="Koringa P.G."/>
            <person name="Iquebal M.A."/>
            <person name="Das S.P."/>
            <person name="Bit A."/>
            <person name="Patnaik S."/>
            <person name="Patel N."/>
            <person name="Shah T.M."/>
            <person name="Hinsu A."/>
            <person name="Jena J.K."/>
        </authorList>
    </citation>
    <scope>NUCLEOTIDE SEQUENCE</scope>
    <source>
        <strain evidence="2">CIFAMagur01</strain>
        <tissue evidence="2">Testis</tissue>
    </source>
</reference>
<gene>
    <name evidence="2" type="ORF">DAT39_011815</name>
</gene>
<accession>A0A8J4WZ89</accession>
<sequence>MDKDINSHEGISHYGTLPVASGTCEERESPTAWVKVIQSDPQLSREKGNSLHECPCSSDSNTYCSSAEESQDGGFHVLQGSHLLDGTSSVSAWSIITHSLTDYCQHPWLRLV</sequence>
<evidence type="ECO:0000256" key="1">
    <source>
        <dbReference type="SAM" id="MobiDB-lite"/>
    </source>
</evidence>
<dbReference type="AlphaFoldDB" id="A0A8J4WZ89"/>
<organism evidence="2 3">
    <name type="scientific">Clarias magur</name>
    <name type="common">Asian catfish</name>
    <name type="synonym">Macropteronotus magur</name>
    <dbReference type="NCBI Taxonomy" id="1594786"/>
    <lineage>
        <taxon>Eukaryota</taxon>
        <taxon>Metazoa</taxon>
        <taxon>Chordata</taxon>
        <taxon>Craniata</taxon>
        <taxon>Vertebrata</taxon>
        <taxon>Euteleostomi</taxon>
        <taxon>Actinopterygii</taxon>
        <taxon>Neopterygii</taxon>
        <taxon>Teleostei</taxon>
        <taxon>Ostariophysi</taxon>
        <taxon>Siluriformes</taxon>
        <taxon>Clariidae</taxon>
        <taxon>Clarias</taxon>
    </lineage>
</organism>
<evidence type="ECO:0000313" key="3">
    <source>
        <dbReference type="Proteomes" id="UP000727407"/>
    </source>
</evidence>
<comment type="caution">
    <text evidence="2">The sequence shown here is derived from an EMBL/GenBank/DDBJ whole genome shotgun (WGS) entry which is preliminary data.</text>
</comment>
<protein>
    <submittedName>
        <fullName evidence="2">Uncharacterized protein</fullName>
    </submittedName>
</protein>
<feature type="region of interest" description="Disordered" evidence="1">
    <location>
        <begin position="1"/>
        <end position="24"/>
    </location>
</feature>
<evidence type="ECO:0000313" key="2">
    <source>
        <dbReference type="EMBL" id="KAF5898469.1"/>
    </source>
</evidence>
<feature type="compositionally biased region" description="Basic and acidic residues" evidence="1">
    <location>
        <begin position="1"/>
        <end position="11"/>
    </location>
</feature>